<dbReference type="Pfam" id="PF00450">
    <property type="entry name" value="Peptidase_S10"/>
    <property type="match status" value="1"/>
</dbReference>
<keyword evidence="7" id="KW-1185">Reference proteome</keyword>
<evidence type="ECO:0000256" key="1">
    <source>
        <dbReference type="ARBA" id="ARBA00022645"/>
    </source>
</evidence>
<dbReference type="AlphaFoldDB" id="A0A081PIR1"/>
<keyword evidence="3" id="KW-0732">Signal</keyword>
<name>A0A081PIR1_9SPHI</name>
<keyword evidence="5" id="KW-0325">Glycoprotein</keyword>
<dbReference type="Proteomes" id="UP000028007">
    <property type="component" value="Unassembled WGS sequence"/>
</dbReference>
<dbReference type="InterPro" id="IPR001563">
    <property type="entry name" value="Peptidase_S10"/>
</dbReference>
<dbReference type="GO" id="GO:0006508">
    <property type="term" value="P:proteolysis"/>
    <property type="evidence" value="ECO:0007669"/>
    <property type="project" value="UniProtKB-KW"/>
</dbReference>
<dbReference type="Gene3D" id="3.40.50.1820">
    <property type="entry name" value="alpha/beta hydrolase"/>
    <property type="match status" value="1"/>
</dbReference>
<accession>A0A081PIR1</accession>
<evidence type="ECO:0000256" key="2">
    <source>
        <dbReference type="ARBA" id="ARBA00022670"/>
    </source>
</evidence>
<dbReference type="GO" id="GO:0004185">
    <property type="term" value="F:serine-type carboxypeptidase activity"/>
    <property type="evidence" value="ECO:0007669"/>
    <property type="project" value="InterPro"/>
</dbReference>
<dbReference type="PANTHER" id="PTHR11802:SF3">
    <property type="entry name" value="RETINOID-INDUCIBLE SERINE CARBOXYPEPTIDASE"/>
    <property type="match status" value="1"/>
</dbReference>
<evidence type="ECO:0000313" key="6">
    <source>
        <dbReference type="EMBL" id="KEQ30584.1"/>
    </source>
</evidence>
<comment type="caution">
    <text evidence="6">The sequence shown here is derived from an EMBL/GenBank/DDBJ whole genome shotgun (WGS) entry which is preliminary data.</text>
</comment>
<dbReference type="EMBL" id="JNFF01000033">
    <property type="protein sequence ID" value="KEQ30584.1"/>
    <property type="molecule type" value="Genomic_DNA"/>
</dbReference>
<gene>
    <name evidence="6" type="ORF">N180_05005</name>
</gene>
<evidence type="ECO:0000256" key="5">
    <source>
        <dbReference type="ARBA" id="ARBA00023180"/>
    </source>
</evidence>
<sequence length="523" mass="58741">MIAFINLKTNYMLIKKVFLVVLALGIQLSYAQTKSTTESPAATPIFGARPEVEETVKTKGSVTIKGKVINYTATTGYMLLRTEEGKLRGRIFYVAYTKDNENDLTKRPVTYTFNGGPGSASLWLHMGVIGPKRIVMSDKGDALTPPYSYTNNEYSWLDHSDLVFIDPIGTGYSRAAPGVDKKEFQGYQEDIESVGEFIKLYTSQNKRWGSPKFLAGESYGTTRASGLSNYLQSAYKMYVNGIVLISAVLNFQTINFGIGNDLPYPLYLPSYAATSWYYKKLSPELQAKDLKTLTAEAEEFAINEYATALVKGDKLTTAEYNSVVKKLSFYTGLSEVFIRQTNLRIDLPQYNKELLRKEGKTVGRLDSRFTGTDFNDTGSSTSYDPSNTGTISGPYTAGMLSYMGKELNFTSDLTYYTLGGGVGRWNYSNVQNKYLNVAEYLRQAMSTNPSMKVWVLGGYYDFATPYFASRYVMNHMGLRPEQAKNVTFTYYEAGHMLYIHMPSLQQMKTDADLYYKNTLAEIK</sequence>
<keyword evidence="1" id="KW-0121">Carboxypeptidase</keyword>
<dbReference type="eggNOG" id="COG2939">
    <property type="taxonomic scope" value="Bacteria"/>
</dbReference>
<keyword evidence="2" id="KW-0645">Protease</keyword>
<protein>
    <submittedName>
        <fullName evidence="6">Peptidase S10</fullName>
    </submittedName>
</protein>
<keyword evidence="4" id="KW-0378">Hydrolase</keyword>
<proteinExistence type="predicted"/>
<evidence type="ECO:0000313" key="7">
    <source>
        <dbReference type="Proteomes" id="UP000028007"/>
    </source>
</evidence>
<evidence type="ECO:0000256" key="4">
    <source>
        <dbReference type="ARBA" id="ARBA00022801"/>
    </source>
</evidence>
<reference evidence="6 7" key="1">
    <citation type="journal article" date="1992" name="Int. J. Syst. Bacteriol.">
        <title>Sphingobacterium antarcticus sp. nov. a Psychrotrophic Bacterium from the Soils of Schirmacher Oasis, Antarctica.</title>
        <authorList>
            <person name="Shivaji S."/>
            <person name="Ray M.K."/>
            <person name="Rao N.S."/>
            <person name="Saiserr L."/>
            <person name="Jagannadham M.V."/>
            <person name="Kumar G.S."/>
            <person name="Reddy G."/>
            <person name="Bhargava P.M."/>
        </authorList>
    </citation>
    <scope>NUCLEOTIDE SEQUENCE [LARGE SCALE GENOMIC DNA]</scope>
    <source>
        <strain evidence="6 7">4BY</strain>
    </source>
</reference>
<dbReference type="PANTHER" id="PTHR11802">
    <property type="entry name" value="SERINE PROTEASE FAMILY S10 SERINE CARBOXYPEPTIDASE"/>
    <property type="match status" value="1"/>
</dbReference>
<evidence type="ECO:0000256" key="3">
    <source>
        <dbReference type="ARBA" id="ARBA00022729"/>
    </source>
</evidence>
<organism evidence="6 7">
    <name type="scientific">Pedobacter antarcticus 4BY</name>
    <dbReference type="NCBI Taxonomy" id="1358423"/>
    <lineage>
        <taxon>Bacteria</taxon>
        <taxon>Pseudomonadati</taxon>
        <taxon>Bacteroidota</taxon>
        <taxon>Sphingobacteriia</taxon>
        <taxon>Sphingobacteriales</taxon>
        <taxon>Sphingobacteriaceae</taxon>
        <taxon>Pedobacter</taxon>
    </lineage>
</organism>
<dbReference type="InterPro" id="IPR029058">
    <property type="entry name" value="AB_hydrolase_fold"/>
</dbReference>
<dbReference type="SUPFAM" id="SSF53474">
    <property type="entry name" value="alpha/beta-Hydrolases"/>
    <property type="match status" value="1"/>
</dbReference>